<dbReference type="PANTHER" id="PTHR43431">
    <property type="entry name" value="OXIDOREDUCTASE, SHORT CHAIN DEHYDROGENASE/REDUCTASE FAMILY (AFU_ORTHOLOGUE AFUA_5G14000)"/>
    <property type="match status" value="1"/>
</dbReference>
<reference evidence="1 2" key="1">
    <citation type="submission" date="2016-10" db="EMBL/GenBank/DDBJ databases">
        <authorList>
            <person name="de Groot N.N."/>
        </authorList>
    </citation>
    <scope>NUCLEOTIDE SEQUENCE [LARGE SCALE GENOMIC DNA]</scope>
    <source>
        <strain evidence="1 2">CGMCC 4.6533</strain>
    </source>
</reference>
<evidence type="ECO:0000313" key="2">
    <source>
        <dbReference type="Proteomes" id="UP000199202"/>
    </source>
</evidence>
<dbReference type="InterPro" id="IPR036291">
    <property type="entry name" value="NAD(P)-bd_dom_sf"/>
</dbReference>
<accession>A0A1G9VT52</accession>
<dbReference type="Gene3D" id="3.40.50.720">
    <property type="entry name" value="NAD(P)-binding Rossmann-like Domain"/>
    <property type="match status" value="1"/>
</dbReference>
<dbReference type="PANTHER" id="PTHR43431:SF7">
    <property type="entry name" value="OXIDOREDUCTASE, SHORT CHAIN DEHYDROGENASE_REDUCTASE FAMILY (AFU_ORTHOLOGUE AFUA_5G14000)"/>
    <property type="match status" value="1"/>
</dbReference>
<gene>
    <name evidence="1" type="ORF">SAMN05421869_15437</name>
</gene>
<dbReference type="SUPFAM" id="SSF51735">
    <property type="entry name" value="NAD(P)-binding Rossmann-fold domains"/>
    <property type="match status" value="1"/>
</dbReference>
<evidence type="ECO:0000313" key="1">
    <source>
        <dbReference type="EMBL" id="SDM75340.1"/>
    </source>
</evidence>
<dbReference type="EMBL" id="FNDJ01000054">
    <property type="protein sequence ID" value="SDM75340.1"/>
    <property type="molecule type" value="Genomic_DNA"/>
</dbReference>
<dbReference type="Pfam" id="PF00106">
    <property type="entry name" value="adh_short"/>
    <property type="match status" value="1"/>
</dbReference>
<dbReference type="InterPro" id="IPR002347">
    <property type="entry name" value="SDR_fam"/>
</dbReference>
<dbReference type="Proteomes" id="UP000199202">
    <property type="component" value="Unassembled WGS sequence"/>
</dbReference>
<protein>
    <submittedName>
        <fullName evidence="1">Short chain dehydrogenase</fullName>
    </submittedName>
</protein>
<dbReference type="STRING" id="633440.SAMN05421869_15437"/>
<dbReference type="AlphaFoldDB" id="A0A1G9VT52"/>
<keyword evidence="2" id="KW-1185">Reference proteome</keyword>
<sequence length="96" mass="10031">MSRAVIIGAGPGTGRAVARRFAREGLPITLIARSERTLRAAAEAVDLRGVPAVTLEADSTDRAAFNAALDEAAGEYGRWKHEAHHSGLIGQGSGRP</sequence>
<organism evidence="1 2">
    <name type="scientific">Nonomuraea jiangxiensis</name>
    <dbReference type="NCBI Taxonomy" id="633440"/>
    <lineage>
        <taxon>Bacteria</taxon>
        <taxon>Bacillati</taxon>
        <taxon>Actinomycetota</taxon>
        <taxon>Actinomycetes</taxon>
        <taxon>Streptosporangiales</taxon>
        <taxon>Streptosporangiaceae</taxon>
        <taxon>Nonomuraea</taxon>
    </lineage>
</organism>
<name>A0A1G9VT52_9ACTN</name>
<proteinExistence type="predicted"/>